<reference evidence="6 7" key="1">
    <citation type="journal article" date="2015" name="Stand. Genomic Sci.">
        <title>Genomic Encyclopedia of Bacterial and Archaeal Type Strains, Phase III: the genomes of soil and plant-associated and newly described type strains.</title>
        <authorList>
            <person name="Whitman W.B."/>
            <person name="Woyke T."/>
            <person name="Klenk H.P."/>
            <person name="Zhou Y."/>
            <person name="Lilburn T.G."/>
            <person name="Beck B.J."/>
            <person name="De Vos P."/>
            <person name="Vandamme P."/>
            <person name="Eisen J.A."/>
            <person name="Garrity G."/>
            <person name="Hugenholtz P."/>
            <person name="Kyrpides N.C."/>
        </authorList>
    </citation>
    <scope>NUCLEOTIDE SEQUENCE [LARGE SCALE GENOMIC DNA]</scope>
    <source>
        <strain evidence="6 7">VKM Ac-2572</strain>
    </source>
</reference>
<keyword evidence="7" id="KW-1185">Reference proteome</keyword>
<accession>A0A4V2RY19</accession>
<evidence type="ECO:0000256" key="4">
    <source>
        <dbReference type="ARBA" id="ARBA00023136"/>
    </source>
</evidence>
<evidence type="ECO:0000256" key="2">
    <source>
        <dbReference type="ARBA" id="ARBA00022692"/>
    </source>
</evidence>
<evidence type="ECO:0000256" key="1">
    <source>
        <dbReference type="ARBA" id="ARBA00004141"/>
    </source>
</evidence>
<protein>
    <submittedName>
        <fullName evidence="6">Uncharacterized protein</fullName>
    </submittedName>
</protein>
<evidence type="ECO:0000313" key="7">
    <source>
        <dbReference type="Proteomes" id="UP000294508"/>
    </source>
</evidence>
<organism evidence="6 7">
    <name type="scientific">Kribbella steppae</name>
    <dbReference type="NCBI Taxonomy" id="2512223"/>
    <lineage>
        <taxon>Bacteria</taxon>
        <taxon>Bacillati</taxon>
        <taxon>Actinomycetota</taxon>
        <taxon>Actinomycetes</taxon>
        <taxon>Propionibacteriales</taxon>
        <taxon>Kribbellaceae</taxon>
        <taxon>Kribbella</taxon>
    </lineage>
</organism>
<dbReference type="SUPFAM" id="SSF161098">
    <property type="entry name" value="MetI-like"/>
    <property type="match status" value="1"/>
</dbReference>
<comment type="caution">
    <text evidence="6">The sequence shown here is derived from an EMBL/GenBank/DDBJ whole genome shotgun (WGS) entry which is preliminary data.</text>
</comment>
<dbReference type="AlphaFoldDB" id="A0A4V2RY19"/>
<keyword evidence="2 5" id="KW-0812">Transmembrane</keyword>
<dbReference type="RefSeq" id="WP_199238658.1">
    <property type="nucleotide sequence ID" value="NZ_SLWN01000019.1"/>
</dbReference>
<dbReference type="InterPro" id="IPR035906">
    <property type="entry name" value="MetI-like_sf"/>
</dbReference>
<gene>
    <name evidence="6" type="ORF">EV652_119167</name>
</gene>
<sequence length="77" mass="8299">MSDTRPLTRRALSRDRTAAPAAGLYNICYVNAFQGQHHTQWAAVMAGNVITVLPVLLGFLLAQKAFIRSLASTGLKG</sequence>
<evidence type="ECO:0000256" key="5">
    <source>
        <dbReference type="SAM" id="Phobius"/>
    </source>
</evidence>
<proteinExistence type="predicted"/>
<name>A0A4V2RY19_9ACTN</name>
<evidence type="ECO:0000256" key="3">
    <source>
        <dbReference type="ARBA" id="ARBA00022989"/>
    </source>
</evidence>
<dbReference type="Proteomes" id="UP000294508">
    <property type="component" value="Unassembled WGS sequence"/>
</dbReference>
<dbReference type="EMBL" id="SLWN01000019">
    <property type="protein sequence ID" value="TCO16978.1"/>
    <property type="molecule type" value="Genomic_DNA"/>
</dbReference>
<keyword evidence="4 5" id="KW-0472">Membrane</keyword>
<dbReference type="GO" id="GO:0016020">
    <property type="term" value="C:membrane"/>
    <property type="evidence" value="ECO:0007669"/>
    <property type="project" value="UniProtKB-SubCell"/>
</dbReference>
<keyword evidence="3 5" id="KW-1133">Transmembrane helix</keyword>
<comment type="subcellular location">
    <subcellularLocation>
        <location evidence="1">Membrane</location>
        <topology evidence="1">Multi-pass membrane protein</topology>
    </subcellularLocation>
</comment>
<feature type="transmembrane region" description="Helical" evidence="5">
    <location>
        <begin position="41"/>
        <end position="62"/>
    </location>
</feature>
<evidence type="ECO:0000313" key="6">
    <source>
        <dbReference type="EMBL" id="TCO16978.1"/>
    </source>
</evidence>